<feature type="coiled-coil region" evidence="19">
    <location>
        <begin position="679"/>
        <end position="742"/>
    </location>
</feature>
<evidence type="ECO:0000259" key="20">
    <source>
        <dbReference type="PROSITE" id="PS51718"/>
    </source>
</evidence>
<dbReference type="CDD" id="cd08771">
    <property type="entry name" value="DLP_1"/>
    <property type="match status" value="1"/>
</dbReference>
<evidence type="ECO:0000256" key="11">
    <source>
        <dbReference type="ARBA" id="ARBA00023054"/>
    </source>
</evidence>
<dbReference type="STRING" id="6412.T1G4N7"/>
<dbReference type="SMART" id="SM00053">
    <property type="entry name" value="DYNc"/>
    <property type="match status" value="1"/>
</dbReference>
<dbReference type="eggNOG" id="KOG0447">
    <property type="taxonomic scope" value="Eukaryota"/>
</dbReference>
<dbReference type="EMBL" id="AMQM01005115">
    <property type="status" value="NOT_ANNOTATED_CDS"/>
    <property type="molecule type" value="Genomic_DNA"/>
</dbReference>
<keyword evidence="9" id="KW-0809">Transit peptide</keyword>
<keyword evidence="7" id="KW-0999">Mitochondrion inner membrane</keyword>
<protein>
    <recommendedName>
        <fullName evidence="17">Dynamin-like GTPase OPA1, mitochondrial</fullName>
        <ecNumber evidence="3">3.6.5.5</ecNumber>
    </recommendedName>
</protein>
<dbReference type="GO" id="GO:0005525">
    <property type="term" value="F:GTP binding"/>
    <property type="evidence" value="ECO:0007669"/>
    <property type="project" value="UniProtKB-KW"/>
</dbReference>
<dbReference type="InterPro" id="IPR027417">
    <property type="entry name" value="P-loop_NTPase"/>
</dbReference>
<evidence type="ECO:0000256" key="14">
    <source>
        <dbReference type="ARBA" id="ARBA00023134"/>
    </source>
</evidence>
<dbReference type="GeneID" id="20216035"/>
<dbReference type="AlphaFoldDB" id="T1G4N7"/>
<dbReference type="GO" id="GO:0005874">
    <property type="term" value="C:microtubule"/>
    <property type="evidence" value="ECO:0000318"/>
    <property type="project" value="GO_Central"/>
</dbReference>
<dbReference type="EC" id="3.6.5.5" evidence="3"/>
<comment type="catalytic activity">
    <reaction evidence="18">
        <text>GTP + H2O = GDP + phosphate + H(+)</text>
        <dbReference type="Rhea" id="RHEA:19669"/>
        <dbReference type="ChEBI" id="CHEBI:15377"/>
        <dbReference type="ChEBI" id="CHEBI:15378"/>
        <dbReference type="ChEBI" id="CHEBI:37565"/>
        <dbReference type="ChEBI" id="CHEBI:43474"/>
        <dbReference type="ChEBI" id="CHEBI:58189"/>
        <dbReference type="EC" id="3.6.5.5"/>
    </reaction>
</comment>
<evidence type="ECO:0000256" key="17">
    <source>
        <dbReference type="ARBA" id="ARBA00044791"/>
    </source>
</evidence>
<evidence type="ECO:0000256" key="9">
    <source>
        <dbReference type="ARBA" id="ARBA00022946"/>
    </source>
</evidence>
<evidence type="ECO:0000313" key="21">
    <source>
        <dbReference type="EMBL" id="ESO01448.1"/>
    </source>
</evidence>
<dbReference type="EnsemblMetazoa" id="HelroT82157">
    <property type="protein sequence ID" value="HelroP82157"/>
    <property type="gene ID" value="HelroG82157"/>
</dbReference>
<keyword evidence="16" id="KW-1015">Disulfide bond</keyword>
<accession>T1G4N7</accession>
<dbReference type="Pfam" id="PF00350">
    <property type="entry name" value="Dynamin_N"/>
    <property type="match status" value="1"/>
</dbReference>
<keyword evidence="4" id="KW-0812">Transmembrane</keyword>
<reference evidence="22" key="3">
    <citation type="submission" date="2015-06" db="UniProtKB">
        <authorList>
            <consortium name="EnsemblMetazoa"/>
        </authorList>
    </citation>
    <scope>IDENTIFICATION</scope>
</reference>
<dbReference type="GO" id="GO:0008017">
    <property type="term" value="F:microtubule binding"/>
    <property type="evidence" value="ECO:0000318"/>
    <property type="project" value="GO_Central"/>
</dbReference>
<dbReference type="GO" id="GO:0006915">
    <property type="term" value="P:apoptotic process"/>
    <property type="evidence" value="ECO:0007669"/>
    <property type="project" value="UniProtKB-KW"/>
</dbReference>
<comment type="subcellular location">
    <subcellularLocation>
        <location evidence="1">Mitochondrion inner membrane</location>
        <topology evidence="1">Single-pass membrane protein</topology>
    </subcellularLocation>
    <subcellularLocation>
        <location evidence="2">Mitochondrion intermembrane space</location>
    </subcellularLocation>
</comment>
<evidence type="ECO:0000256" key="1">
    <source>
        <dbReference type="ARBA" id="ARBA00004434"/>
    </source>
</evidence>
<dbReference type="OrthoDB" id="415706at2759"/>
<evidence type="ECO:0000256" key="12">
    <source>
        <dbReference type="ARBA" id="ARBA00023121"/>
    </source>
</evidence>
<proteinExistence type="predicted"/>
<dbReference type="Pfam" id="PF19434">
    <property type="entry name" value="OPA1_C"/>
    <property type="match status" value="1"/>
</dbReference>
<keyword evidence="5" id="KW-0053">Apoptosis</keyword>
<dbReference type="RefSeq" id="XP_009020684.1">
    <property type="nucleotide sequence ID" value="XM_009022436.1"/>
</dbReference>
<keyword evidence="11 19" id="KW-0175">Coiled coil</keyword>
<dbReference type="FunFam" id="3.40.50.300:FF:000171">
    <property type="entry name" value="Dynamin-like 120 kDa protein, mitochondrial"/>
    <property type="match status" value="1"/>
</dbReference>
<keyword evidence="15" id="KW-0472">Membrane</keyword>
<dbReference type="GO" id="GO:0008289">
    <property type="term" value="F:lipid binding"/>
    <property type="evidence" value="ECO:0007669"/>
    <property type="project" value="UniProtKB-KW"/>
</dbReference>
<dbReference type="FunCoup" id="T1G4N7">
    <property type="interactions" value="1466"/>
</dbReference>
<reference evidence="23" key="1">
    <citation type="submission" date="2012-12" db="EMBL/GenBank/DDBJ databases">
        <authorList>
            <person name="Hellsten U."/>
            <person name="Grimwood J."/>
            <person name="Chapman J.A."/>
            <person name="Shapiro H."/>
            <person name="Aerts A."/>
            <person name="Otillar R.P."/>
            <person name="Terry A.Y."/>
            <person name="Boore J.L."/>
            <person name="Simakov O."/>
            <person name="Marletaz F."/>
            <person name="Cho S.-J."/>
            <person name="Edsinger-Gonzales E."/>
            <person name="Havlak P."/>
            <person name="Kuo D.-H."/>
            <person name="Larsson T."/>
            <person name="Lv J."/>
            <person name="Arendt D."/>
            <person name="Savage R."/>
            <person name="Osoegawa K."/>
            <person name="de Jong P."/>
            <person name="Lindberg D.R."/>
            <person name="Seaver E.C."/>
            <person name="Weisblat D.A."/>
            <person name="Putnam N.H."/>
            <person name="Grigoriev I.V."/>
            <person name="Rokhsar D.S."/>
        </authorList>
    </citation>
    <scope>NUCLEOTIDE SEQUENCE</scope>
</reference>
<evidence type="ECO:0000256" key="10">
    <source>
        <dbReference type="ARBA" id="ARBA00022989"/>
    </source>
</evidence>
<dbReference type="GO" id="GO:0005758">
    <property type="term" value="C:mitochondrial intermembrane space"/>
    <property type="evidence" value="ECO:0000318"/>
    <property type="project" value="GO_Central"/>
</dbReference>
<dbReference type="OMA" id="XIQQIIE"/>
<name>T1G4N7_HELRO</name>
<evidence type="ECO:0000256" key="5">
    <source>
        <dbReference type="ARBA" id="ARBA00022703"/>
    </source>
</evidence>
<dbReference type="GO" id="GO:0003924">
    <property type="term" value="F:GTPase activity"/>
    <property type="evidence" value="ECO:0000318"/>
    <property type="project" value="GO_Central"/>
</dbReference>
<keyword evidence="12" id="KW-0446">Lipid-binding</keyword>
<evidence type="ECO:0000256" key="18">
    <source>
        <dbReference type="ARBA" id="ARBA00048040"/>
    </source>
</evidence>
<dbReference type="Gene3D" id="3.40.50.300">
    <property type="entry name" value="P-loop containing nucleotide triphosphate hydrolases"/>
    <property type="match status" value="1"/>
</dbReference>
<evidence type="ECO:0000313" key="23">
    <source>
        <dbReference type="Proteomes" id="UP000015101"/>
    </source>
</evidence>
<feature type="coiled-coil region" evidence="19">
    <location>
        <begin position="1"/>
        <end position="28"/>
    </location>
</feature>
<dbReference type="KEGG" id="hro:HELRODRAFT_82157"/>
<keyword evidence="13" id="KW-0496">Mitochondrion</keyword>
<dbReference type="InterPro" id="IPR001401">
    <property type="entry name" value="Dynamin_GTPase"/>
</dbReference>
<evidence type="ECO:0000256" key="19">
    <source>
        <dbReference type="SAM" id="Coils"/>
    </source>
</evidence>
<dbReference type="InterPro" id="IPR030381">
    <property type="entry name" value="G_DYNAMIN_dom"/>
</dbReference>
<dbReference type="GO" id="GO:0005737">
    <property type="term" value="C:cytoplasm"/>
    <property type="evidence" value="ECO:0000318"/>
    <property type="project" value="GO_Central"/>
</dbReference>
<keyword evidence="6" id="KW-0547">Nucleotide-binding</keyword>
<evidence type="ECO:0000256" key="8">
    <source>
        <dbReference type="ARBA" id="ARBA00022801"/>
    </source>
</evidence>
<dbReference type="SUPFAM" id="SSF52540">
    <property type="entry name" value="P-loop containing nucleoside triphosphate hydrolases"/>
    <property type="match status" value="1"/>
</dbReference>
<dbReference type="GO" id="GO:0031966">
    <property type="term" value="C:mitochondrial membrane"/>
    <property type="evidence" value="ECO:0000318"/>
    <property type="project" value="GO_Central"/>
</dbReference>
<evidence type="ECO:0000256" key="16">
    <source>
        <dbReference type="ARBA" id="ARBA00023157"/>
    </source>
</evidence>
<dbReference type="InterPro" id="IPR045817">
    <property type="entry name" value="OPA1_C"/>
</dbReference>
<dbReference type="InterPro" id="IPR045063">
    <property type="entry name" value="Dynamin_N"/>
</dbReference>
<evidence type="ECO:0000256" key="2">
    <source>
        <dbReference type="ARBA" id="ARBA00004569"/>
    </source>
</evidence>
<keyword evidence="23" id="KW-1185">Reference proteome</keyword>
<dbReference type="CTD" id="20216035"/>
<evidence type="ECO:0000256" key="3">
    <source>
        <dbReference type="ARBA" id="ARBA00011980"/>
    </source>
</evidence>
<evidence type="ECO:0000256" key="13">
    <source>
        <dbReference type="ARBA" id="ARBA00023128"/>
    </source>
</evidence>
<keyword evidence="14" id="KW-0342">GTP-binding</keyword>
<keyword evidence="10" id="KW-1133">Transmembrane helix</keyword>
<dbReference type="Proteomes" id="UP000015101">
    <property type="component" value="Unassembled WGS sequence"/>
</dbReference>
<dbReference type="PRINTS" id="PR00195">
    <property type="entry name" value="DYNAMIN"/>
</dbReference>
<dbReference type="PROSITE" id="PS51718">
    <property type="entry name" value="G_DYNAMIN_2"/>
    <property type="match status" value="1"/>
</dbReference>
<keyword evidence="8" id="KW-0378">Hydrolase</keyword>
<dbReference type="PANTHER" id="PTHR11566">
    <property type="entry name" value="DYNAMIN"/>
    <property type="match status" value="1"/>
</dbReference>
<dbReference type="GO" id="GO:0016559">
    <property type="term" value="P:peroxisome fission"/>
    <property type="evidence" value="ECO:0000318"/>
    <property type="project" value="GO_Central"/>
</dbReference>
<dbReference type="GO" id="GO:0008053">
    <property type="term" value="P:mitochondrial fusion"/>
    <property type="evidence" value="ECO:0000318"/>
    <property type="project" value="GO_Central"/>
</dbReference>
<dbReference type="GO" id="GO:0005743">
    <property type="term" value="C:mitochondrial inner membrane"/>
    <property type="evidence" value="ECO:0007669"/>
    <property type="project" value="UniProtKB-SubCell"/>
</dbReference>
<evidence type="ECO:0000256" key="7">
    <source>
        <dbReference type="ARBA" id="ARBA00022792"/>
    </source>
</evidence>
<evidence type="ECO:0000256" key="15">
    <source>
        <dbReference type="ARBA" id="ARBA00023136"/>
    </source>
</evidence>
<dbReference type="InParanoid" id="T1G4N7"/>
<gene>
    <name evidence="22" type="primary">20216035</name>
    <name evidence="21" type="ORF">HELRODRAFT_82157</name>
</gene>
<dbReference type="PANTHER" id="PTHR11566:SF67">
    <property type="entry name" value="DYNAMIN-LIKE 120 KDA PROTEIN, MITOCHONDRIAL"/>
    <property type="match status" value="1"/>
</dbReference>
<evidence type="ECO:0000313" key="22">
    <source>
        <dbReference type="EnsemblMetazoa" id="HelroP82157"/>
    </source>
</evidence>
<evidence type="ECO:0000256" key="6">
    <source>
        <dbReference type="ARBA" id="ARBA00022741"/>
    </source>
</evidence>
<dbReference type="EMBL" id="KB096785">
    <property type="protein sequence ID" value="ESO01448.1"/>
    <property type="molecule type" value="Genomic_DNA"/>
</dbReference>
<feature type="domain" description="Dynamin-type G" evidence="20">
    <location>
        <begin position="60"/>
        <end position="336"/>
    </location>
</feature>
<reference evidence="21 23" key="2">
    <citation type="journal article" date="2013" name="Nature">
        <title>Insights into bilaterian evolution from three spiralian genomes.</title>
        <authorList>
            <person name="Simakov O."/>
            <person name="Marletaz F."/>
            <person name="Cho S.J."/>
            <person name="Edsinger-Gonzales E."/>
            <person name="Havlak P."/>
            <person name="Hellsten U."/>
            <person name="Kuo D.H."/>
            <person name="Larsson T."/>
            <person name="Lv J."/>
            <person name="Arendt D."/>
            <person name="Savage R."/>
            <person name="Osoegawa K."/>
            <person name="de Jong P."/>
            <person name="Grimwood J."/>
            <person name="Chapman J.A."/>
            <person name="Shapiro H."/>
            <person name="Aerts A."/>
            <person name="Otillar R.P."/>
            <person name="Terry A.Y."/>
            <person name="Boore J.L."/>
            <person name="Grigoriev I.V."/>
            <person name="Lindberg D.R."/>
            <person name="Seaver E.C."/>
            <person name="Weisblat D.A."/>
            <person name="Putnam N.H."/>
            <person name="Rokhsar D.S."/>
        </authorList>
    </citation>
    <scope>NUCLEOTIDE SEQUENCE</scope>
</reference>
<organism evidence="22 23">
    <name type="scientific">Helobdella robusta</name>
    <name type="common">Californian leech</name>
    <dbReference type="NCBI Taxonomy" id="6412"/>
    <lineage>
        <taxon>Eukaryota</taxon>
        <taxon>Metazoa</taxon>
        <taxon>Spiralia</taxon>
        <taxon>Lophotrochozoa</taxon>
        <taxon>Annelida</taxon>
        <taxon>Clitellata</taxon>
        <taxon>Hirudinea</taxon>
        <taxon>Rhynchobdellida</taxon>
        <taxon>Glossiphoniidae</taxon>
        <taxon>Helobdella</taxon>
    </lineage>
</organism>
<dbReference type="InterPro" id="IPR022812">
    <property type="entry name" value="Dynamin"/>
</dbReference>
<evidence type="ECO:0000256" key="4">
    <source>
        <dbReference type="ARBA" id="ARBA00022692"/>
    </source>
</evidence>
<dbReference type="HOGENOM" id="CLU_012302_0_1_1"/>
<sequence length="744" mass="86319">QIRFQKEIEKLEKENRELKKSLLLKEKDGLHKKKIKRSLIDMYSEVLDSLSDYDMTYNVQDQLPRVVVIGDQSAGKTSVLEMIVQARIFPRGSGEMMTKSPVQVTMSEGPYHVARLKDDAKEYDLTKESDLDSLRREIERRMKSSLRKDQTVSQETVSLSVKGPGLQRMVLVDLPGVISTVTTDMADDTREQIKKMCQHHMSNPNSIILCIQDGSLDAERSNVTDLVSSMDPSGRRTIFVLTKVDLAESMLHNPDRIRKILEGKLFPMKAMGYFAVVTGKGNSNDSIQKIKDYEERFFKQSKLFKGGVLRAHQMGTMNLCLAVSQCFWQMVRQSVEQQADAFKATKFNLETEWKNTYPKFREMDREELYEKARGDILDEVVNLSNISAMKWEEVIAENLWSEVSTHFFENIYLPAAHAENAGIFNTAIDIKLKQWADKILPKKSIDVARETLLEEFLNLLTSSSAAATAVAASNDNDVFHDLKKEIVEELKKRLKWDQQAINSLRVIQMNTLEDRSVHNRQQWDDAIVFMRKVLLNKKSQGEHVMRDMLGPSFWQKYMYWMSRSEEQSLRRSVKNELDKMLLGGNLMHSSKLGKDELIAVRKNLEAQSIDVQDDFIEKTWHIMYRQHFLARRLITAANCQKGFYYYQQGFQDNSVDCSDVVLFWRVERMLQATSKALRQQIMNNETRRLEQDVKQVLDEIYDDKAKMKQLLKGKRVELADEIKKVRHVLELLEEFVQELNKEKT</sequence>